<evidence type="ECO:0000313" key="4">
    <source>
        <dbReference type="Proteomes" id="UP000346198"/>
    </source>
</evidence>
<keyword evidence="2" id="KW-0732">Signal</keyword>
<keyword evidence="1" id="KW-0812">Transmembrane</keyword>
<evidence type="ECO:0000313" key="3">
    <source>
        <dbReference type="EMBL" id="VGO22465.1"/>
    </source>
</evidence>
<sequence length="255" mass="26796">MKKTALLIAMITVSGAAMATVIYSTDFTGYSDGLLSSSGQGWNASKGWYTATGVTTSSNNWSQAQQATANSRVNDMAEGDSITITSEFDLSSIGTMNNQSFFNLGVSDSAKWAGAGVTDLGMTITVFQSGWYVRGLGDSTVNGPWKSGLFDGQVNGSFTLTGTFEKSATADEFLTTITLGNAVNPNLTTLTTTLTSANVYDSTSLELGMGAVVIDSTSGFNMKSIQLDAIPEPATLGLIATFAGATLFIRRRFMM</sequence>
<gene>
    <name evidence="3" type="ORF">SCARR_04548</name>
</gene>
<proteinExistence type="predicted"/>
<dbReference type="Proteomes" id="UP000346198">
    <property type="component" value="Unassembled WGS sequence"/>
</dbReference>
<dbReference type="NCBIfam" id="TIGR02595">
    <property type="entry name" value="PEP_CTERM"/>
    <property type="match status" value="1"/>
</dbReference>
<keyword evidence="1" id="KW-0472">Membrane</keyword>
<name>A0A6C2UQA0_9BACT</name>
<evidence type="ECO:0008006" key="5">
    <source>
        <dbReference type="Google" id="ProtNLM"/>
    </source>
</evidence>
<evidence type="ECO:0000256" key="1">
    <source>
        <dbReference type="SAM" id="Phobius"/>
    </source>
</evidence>
<dbReference type="InterPro" id="IPR013424">
    <property type="entry name" value="Ice-binding_C"/>
</dbReference>
<keyword evidence="1" id="KW-1133">Transmembrane helix</keyword>
<organism evidence="3 4">
    <name type="scientific">Pontiella sulfatireligans</name>
    <dbReference type="NCBI Taxonomy" id="2750658"/>
    <lineage>
        <taxon>Bacteria</taxon>
        <taxon>Pseudomonadati</taxon>
        <taxon>Kiritimatiellota</taxon>
        <taxon>Kiritimatiellia</taxon>
        <taxon>Kiritimatiellales</taxon>
        <taxon>Pontiellaceae</taxon>
        <taxon>Pontiella</taxon>
    </lineage>
</organism>
<reference evidence="3 4" key="1">
    <citation type="submission" date="2019-04" db="EMBL/GenBank/DDBJ databases">
        <authorList>
            <person name="Van Vliet M D."/>
        </authorList>
    </citation>
    <scope>NUCLEOTIDE SEQUENCE [LARGE SCALE GENOMIC DNA]</scope>
    <source>
        <strain evidence="3 4">F21</strain>
    </source>
</reference>
<evidence type="ECO:0000256" key="2">
    <source>
        <dbReference type="SAM" id="SignalP"/>
    </source>
</evidence>
<keyword evidence="4" id="KW-1185">Reference proteome</keyword>
<feature type="chain" id="PRO_5025403611" description="PEP-CTERM protein-sorting domain-containing protein" evidence="2">
    <location>
        <begin position="20"/>
        <end position="255"/>
    </location>
</feature>
<dbReference type="AlphaFoldDB" id="A0A6C2UQA0"/>
<feature type="signal peptide" evidence="2">
    <location>
        <begin position="1"/>
        <end position="19"/>
    </location>
</feature>
<dbReference type="RefSeq" id="WP_168433534.1">
    <property type="nucleotide sequence ID" value="NZ_CAAHFH010000002.1"/>
</dbReference>
<protein>
    <recommendedName>
        <fullName evidence="5">PEP-CTERM protein-sorting domain-containing protein</fullName>
    </recommendedName>
</protein>
<accession>A0A6C2UQA0</accession>
<dbReference type="EMBL" id="CAAHFH010000002">
    <property type="protein sequence ID" value="VGO22465.1"/>
    <property type="molecule type" value="Genomic_DNA"/>
</dbReference>
<feature type="transmembrane region" description="Helical" evidence="1">
    <location>
        <begin position="230"/>
        <end position="249"/>
    </location>
</feature>